<evidence type="ECO:0000313" key="1">
    <source>
        <dbReference type="EMBL" id="CAB1444390.1"/>
    </source>
</evidence>
<keyword evidence="2" id="KW-1185">Reference proteome</keyword>
<evidence type="ECO:0000313" key="2">
    <source>
        <dbReference type="Proteomes" id="UP001153269"/>
    </source>
</evidence>
<protein>
    <submittedName>
        <fullName evidence="1">Uncharacterized protein</fullName>
    </submittedName>
</protein>
<dbReference type="AlphaFoldDB" id="A0A9N7YZW3"/>
<gene>
    <name evidence="1" type="ORF">PLEPLA_LOCUS32106</name>
</gene>
<reference evidence="1" key="1">
    <citation type="submission" date="2020-03" db="EMBL/GenBank/DDBJ databases">
        <authorList>
            <person name="Weist P."/>
        </authorList>
    </citation>
    <scope>NUCLEOTIDE SEQUENCE</scope>
</reference>
<dbReference type="Proteomes" id="UP001153269">
    <property type="component" value="Unassembled WGS sequence"/>
</dbReference>
<proteinExistence type="predicted"/>
<name>A0A9N7YZW3_PLEPL</name>
<dbReference type="EMBL" id="CADEAL010003347">
    <property type="protein sequence ID" value="CAB1444390.1"/>
    <property type="molecule type" value="Genomic_DNA"/>
</dbReference>
<accession>A0A9N7YZW3</accession>
<organism evidence="1 2">
    <name type="scientific">Pleuronectes platessa</name>
    <name type="common">European plaice</name>
    <dbReference type="NCBI Taxonomy" id="8262"/>
    <lineage>
        <taxon>Eukaryota</taxon>
        <taxon>Metazoa</taxon>
        <taxon>Chordata</taxon>
        <taxon>Craniata</taxon>
        <taxon>Vertebrata</taxon>
        <taxon>Euteleostomi</taxon>
        <taxon>Actinopterygii</taxon>
        <taxon>Neopterygii</taxon>
        <taxon>Teleostei</taxon>
        <taxon>Neoteleostei</taxon>
        <taxon>Acanthomorphata</taxon>
        <taxon>Carangaria</taxon>
        <taxon>Pleuronectiformes</taxon>
        <taxon>Pleuronectoidei</taxon>
        <taxon>Pleuronectidae</taxon>
        <taxon>Pleuronectes</taxon>
    </lineage>
</organism>
<sequence>MRCTSSRGALHPVAHIILRRASSCGAHHPAAHFILRRTSSFGPLHPGAHIGAHRPAASWGAHRRTSSCGAHLPATHIIITAYHPAGHINVRRTSSPHIEHLAARAPVEEVQGFRPIHTEPIRGMTLPCQRLTRGAQETERLIDELLEVFMVALTP</sequence>
<comment type="caution">
    <text evidence="1">The sequence shown here is derived from an EMBL/GenBank/DDBJ whole genome shotgun (WGS) entry which is preliminary data.</text>
</comment>